<feature type="compositionally biased region" description="Basic and acidic residues" evidence="8">
    <location>
        <begin position="208"/>
        <end position="217"/>
    </location>
</feature>
<sequence>MASQQCAHCGQSDYLKRCSLCREVFYCGRDCQKRDLRRHRQQDGCISNHCAVKWSPPTELREISCKWKGDTFKVKVEFEATVADLKKHIFAKHKELPVDQQMLFYSENVLDGQTPIKDLDIKEGAPSGDGATKSSEDVDAVKGASKSSAMTAMAPSKAEPGAAGHSKRERKSRAARENQRLRQDLTRKEDEAAQFARRNDDLQSQLTQREKENEQLREQLDKQKCVTKRLEKKNIAVKDLLNHVQLQAHEAHDELRLKGQRITRLENENAYMKKRIEDLLHQRNMIEGLLHQRKVVQNGNSSEGEWCEWQFEEDGGHWVPFLADASKLLMEDFLNGSEECYIDMGGRLYTISFKEMSQMNTVTQKLRRIRCCFPLPSHWELKDEDVLKSLKDTSKNPQEGSRSPSQLSVQRSLAARFFDIFGRGPRSPSTTTQTCDVHPWKVVQKVEDQQTLSDLQDLLNQSLLRHDGTACNCLHGSSRFQLKEAFQIKNLILWRRFQRFGQSIREKHRLEGITPEVIQPPVGNALTEFAKKIQVDESVNDRLLFHGTRTFALAEQIAKEGFDSRIANSNGLYGKGSYFASQTCKSAQYATESGMTAKASPNMLGTMLVARVAIGDPHYATGRCSDTERPPMKAIITTTGSKEWRCDSIIAQPGIFNGFSQRQSHTEVVTFSPDQAYPEYILRFFET</sequence>
<dbReference type="Pfam" id="PF00240">
    <property type="entry name" value="ubiquitin"/>
    <property type="match status" value="1"/>
</dbReference>
<feature type="domain" description="MYND-type" evidence="10">
    <location>
        <begin position="6"/>
        <end position="45"/>
    </location>
</feature>
<name>A0ABP0R0L8_9DINO</name>
<protein>
    <submittedName>
        <fullName evidence="12">Protein mono-ADP-ribosyltransferase PARP12 (ADP-ribosyltransferase diphtheria toxin-like 12) (ARTD12) (Poly [ADP-ribose] polymerase 12) (PARP-12) (Zinc finger CCCH domain-containing protein 1)</fullName>
    </submittedName>
</protein>
<organism evidence="12 13">
    <name type="scientific">Durusdinium trenchii</name>
    <dbReference type="NCBI Taxonomy" id="1381693"/>
    <lineage>
        <taxon>Eukaryota</taxon>
        <taxon>Sar</taxon>
        <taxon>Alveolata</taxon>
        <taxon>Dinophyceae</taxon>
        <taxon>Suessiales</taxon>
        <taxon>Symbiodiniaceae</taxon>
        <taxon>Durusdinium</taxon>
    </lineage>
</organism>
<evidence type="ECO:0000259" key="11">
    <source>
        <dbReference type="PROSITE" id="PS50918"/>
    </source>
</evidence>
<dbReference type="PROSITE" id="PS50053">
    <property type="entry name" value="UBIQUITIN_2"/>
    <property type="match status" value="1"/>
</dbReference>
<dbReference type="InterPro" id="IPR002893">
    <property type="entry name" value="Znf_MYND"/>
</dbReference>
<dbReference type="Pfam" id="PF01753">
    <property type="entry name" value="zf-MYND"/>
    <property type="match status" value="1"/>
</dbReference>
<keyword evidence="2" id="KW-0479">Metal-binding</keyword>
<dbReference type="InterPro" id="IPR018123">
    <property type="entry name" value="WWE-dom_subgr"/>
</dbReference>
<comment type="caution">
    <text evidence="12">The sequence shown here is derived from an EMBL/GenBank/DDBJ whole genome shotgun (WGS) entry which is preliminary data.</text>
</comment>
<dbReference type="InterPro" id="IPR029071">
    <property type="entry name" value="Ubiquitin-like_domsf"/>
</dbReference>
<proteinExistence type="inferred from homology"/>
<dbReference type="InterPro" id="IPR051712">
    <property type="entry name" value="ARTD-AVP"/>
</dbReference>
<evidence type="ECO:0000256" key="4">
    <source>
        <dbReference type="ARBA" id="ARBA00022833"/>
    </source>
</evidence>
<evidence type="ECO:0000313" key="12">
    <source>
        <dbReference type="EMBL" id="CAK9093853.1"/>
    </source>
</evidence>
<dbReference type="InterPro" id="IPR004170">
    <property type="entry name" value="WWE_dom"/>
</dbReference>
<feature type="region of interest" description="Disordered" evidence="8">
    <location>
        <begin position="118"/>
        <end position="217"/>
    </location>
</feature>
<comment type="similarity">
    <text evidence="6">Belongs to the ARTD/PARP family.</text>
</comment>
<dbReference type="PANTHER" id="PTHR45740">
    <property type="entry name" value="POLY [ADP-RIBOSE] POLYMERASE"/>
    <property type="match status" value="1"/>
</dbReference>
<dbReference type="InterPro" id="IPR012317">
    <property type="entry name" value="Poly(ADP-ribose)pol_cat_dom"/>
</dbReference>
<evidence type="ECO:0000259" key="9">
    <source>
        <dbReference type="PROSITE" id="PS50053"/>
    </source>
</evidence>
<evidence type="ECO:0000256" key="8">
    <source>
        <dbReference type="SAM" id="MobiDB-lite"/>
    </source>
</evidence>
<evidence type="ECO:0000256" key="7">
    <source>
        <dbReference type="PROSITE-ProRule" id="PRU00134"/>
    </source>
</evidence>
<dbReference type="PROSITE" id="PS50865">
    <property type="entry name" value="ZF_MYND_2"/>
    <property type="match status" value="1"/>
</dbReference>
<dbReference type="SUPFAM" id="SSF144232">
    <property type="entry name" value="HIT/MYND zinc finger-like"/>
    <property type="match status" value="1"/>
</dbReference>
<feature type="compositionally biased region" description="Basic and acidic residues" evidence="8">
    <location>
        <begin position="172"/>
        <end position="201"/>
    </location>
</feature>
<dbReference type="SUPFAM" id="SSF117839">
    <property type="entry name" value="WWE domain"/>
    <property type="match status" value="1"/>
</dbReference>
<evidence type="ECO:0000256" key="3">
    <source>
        <dbReference type="ARBA" id="ARBA00022771"/>
    </source>
</evidence>
<dbReference type="Gene3D" id="3.90.228.10">
    <property type="match status" value="1"/>
</dbReference>
<gene>
    <name evidence="12" type="ORF">SCF082_LOCUS44135</name>
</gene>
<comment type="subcellular location">
    <subcellularLocation>
        <location evidence="1">Nucleus</location>
    </subcellularLocation>
</comment>
<dbReference type="Gene3D" id="6.10.140.2220">
    <property type="match status" value="1"/>
</dbReference>
<accession>A0ABP0R0L8</accession>
<dbReference type="Pfam" id="PF02825">
    <property type="entry name" value="WWE"/>
    <property type="match status" value="1"/>
</dbReference>
<dbReference type="SUPFAM" id="SSF56399">
    <property type="entry name" value="ADP-ribosylation"/>
    <property type="match status" value="1"/>
</dbReference>
<evidence type="ECO:0000256" key="5">
    <source>
        <dbReference type="ARBA" id="ARBA00023242"/>
    </source>
</evidence>
<evidence type="ECO:0000313" key="13">
    <source>
        <dbReference type="Proteomes" id="UP001642464"/>
    </source>
</evidence>
<evidence type="ECO:0000256" key="1">
    <source>
        <dbReference type="ARBA" id="ARBA00004123"/>
    </source>
</evidence>
<keyword evidence="4" id="KW-0862">Zinc</keyword>
<dbReference type="EMBL" id="CAXAMM010040529">
    <property type="protein sequence ID" value="CAK9093853.1"/>
    <property type="molecule type" value="Genomic_DNA"/>
</dbReference>
<dbReference type="SMART" id="SM00678">
    <property type="entry name" value="WWE"/>
    <property type="match status" value="1"/>
</dbReference>
<feature type="domain" description="WWE" evidence="11">
    <location>
        <begin position="295"/>
        <end position="371"/>
    </location>
</feature>
<dbReference type="PROSITE" id="PS50918">
    <property type="entry name" value="WWE"/>
    <property type="match status" value="1"/>
</dbReference>
<evidence type="ECO:0000256" key="6">
    <source>
        <dbReference type="ARBA" id="ARBA00024347"/>
    </source>
</evidence>
<evidence type="ECO:0000259" key="10">
    <source>
        <dbReference type="PROSITE" id="PS50865"/>
    </source>
</evidence>
<dbReference type="InterPro" id="IPR037197">
    <property type="entry name" value="WWE_dom_sf"/>
</dbReference>
<reference evidence="12 13" key="1">
    <citation type="submission" date="2024-02" db="EMBL/GenBank/DDBJ databases">
        <authorList>
            <person name="Chen Y."/>
            <person name="Shah S."/>
            <person name="Dougan E. K."/>
            <person name="Thang M."/>
            <person name="Chan C."/>
        </authorList>
    </citation>
    <scope>NUCLEOTIDE SEQUENCE [LARGE SCALE GENOMIC DNA]</scope>
</reference>
<dbReference type="Proteomes" id="UP001642464">
    <property type="component" value="Unassembled WGS sequence"/>
</dbReference>
<dbReference type="Gene3D" id="3.10.20.90">
    <property type="entry name" value="Phosphatidylinositol 3-kinase Catalytic Subunit, Chain A, domain 1"/>
    <property type="match status" value="1"/>
</dbReference>
<dbReference type="Pfam" id="PF00644">
    <property type="entry name" value="PARP"/>
    <property type="match status" value="1"/>
</dbReference>
<feature type="domain" description="Ubiquitin-like" evidence="9">
    <location>
        <begin position="68"/>
        <end position="124"/>
    </location>
</feature>
<keyword evidence="5" id="KW-0539">Nucleus</keyword>
<dbReference type="SMART" id="SM00213">
    <property type="entry name" value="UBQ"/>
    <property type="match status" value="1"/>
</dbReference>
<dbReference type="PANTHER" id="PTHR45740:SF2">
    <property type="entry name" value="POLY [ADP-RIBOSE] POLYMERASE"/>
    <property type="match status" value="1"/>
</dbReference>
<keyword evidence="3 7" id="KW-0863">Zinc-finger</keyword>
<evidence type="ECO:0000256" key="2">
    <source>
        <dbReference type="ARBA" id="ARBA00022723"/>
    </source>
</evidence>
<dbReference type="Gene3D" id="3.30.720.50">
    <property type="match status" value="1"/>
</dbReference>
<keyword evidence="13" id="KW-1185">Reference proteome</keyword>
<dbReference type="InterPro" id="IPR000626">
    <property type="entry name" value="Ubiquitin-like_dom"/>
</dbReference>
<dbReference type="SUPFAM" id="SSF54236">
    <property type="entry name" value="Ubiquitin-like"/>
    <property type="match status" value="1"/>
</dbReference>